<comment type="caution">
    <text evidence="1">The sequence shown here is derived from an EMBL/GenBank/DDBJ whole genome shotgun (WGS) entry which is preliminary data.</text>
</comment>
<organism evidence="1 2">
    <name type="scientific">Trebonia kvetii</name>
    <dbReference type="NCBI Taxonomy" id="2480626"/>
    <lineage>
        <taxon>Bacteria</taxon>
        <taxon>Bacillati</taxon>
        <taxon>Actinomycetota</taxon>
        <taxon>Actinomycetes</taxon>
        <taxon>Streptosporangiales</taxon>
        <taxon>Treboniaceae</taxon>
        <taxon>Trebonia</taxon>
    </lineage>
</organism>
<proteinExistence type="predicted"/>
<keyword evidence="2" id="KW-1185">Reference proteome</keyword>
<dbReference type="EMBL" id="RPFW01000002">
    <property type="protein sequence ID" value="TVZ05624.1"/>
    <property type="molecule type" value="Genomic_DNA"/>
</dbReference>
<reference evidence="1 2" key="1">
    <citation type="submission" date="2018-11" db="EMBL/GenBank/DDBJ databases">
        <title>Trebonia kvetii gen.nov., sp.nov., a novel acidophilic actinobacterium, and proposal of the new actinobacterial family Treboniaceae fam. nov.</title>
        <authorList>
            <person name="Rapoport D."/>
            <person name="Sagova-Mareckova M."/>
            <person name="Sedlacek I."/>
            <person name="Provaznik J."/>
            <person name="Kralova S."/>
            <person name="Pavlinic D."/>
            <person name="Benes V."/>
            <person name="Kopecky J."/>
        </authorList>
    </citation>
    <scope>NUCLEOTIDE SEQUENCE [LARGE SCALE GENOMIC DNA]</scope>
    <source>
        <strain evidence="1 2">15Tr583</strain>
    </source>
</reference>
<dbReference type="AlphaFoldDB" id="A0A6P2C2N0"/>
<sequence>MVSLAVGLTSCSAVGGGVDALAPATSVADVGAITTGLTVSQLTATKIKLPTSLRYLQQGYNELPEWRRVDLATAPDGTAWAAWPAANGVHATPLTAGLTRRGADTVIPGTSEVSGLVAFDNGFTLLTRVPDSNKWHETAAALISYRGGKRAFETRLTGTASHDTAPVLDGALAWNGKEYGAYLVIHGAGGFADGHFGDKLVYLSAAGKIRADGWAWGCSHNEGIALTAGPNGDFPSLCGDDWRSGIFVSTGIGAPDNAPVIQREQCWAGYCGGTFPQNSGDLVKLTNGQYAVAWASRGAVKAVKNPADASGRGWLVTPRWSTHQVAVHFLGTASKPRGSTIYLTSNPGTDHVNVHVAPYGRTGLLVSWETVSSAKCSAGTCTGTFSGTHIEVISYAGKVLDPAITIPAHISGTIAVLPKGNLAWAYVAATPNYRAALGASPATTTLRIARLAI</sequence>
<name>A0A6P2C2N0_9ACTN</name>
<evidence type="ECO:0000313" key="1">
    <source>
        <dbReference type="EMBL" id="TVZ05624.1"/>
    </source>
</evidence>
<dbReference type="RefSeq" id="WP_145853325.1">
    <property type="nucleotide sequence ID" value="NZ_RPFW01000002.1"/>
</dbReference>
<dbReference type="Proteomes" id="UP000460272">
    <property type="component" value="Unassembled WGS sequence"/>
</dbReference>
<protein>
    <submittedName>
        <fullName evidence="1">Uncharacterized protein</fullName>
    </submittedName>
</protein>
<dbReference type="OrthoDB" id="4001460at2"/>
<evidence type="ECO:0000313" key="2">
    <source>
        <dbReference type="Proteomes" id="UP000460272"/>
    </source>
</evidence>
<accession>A0A6P2C2N0</accession>
<gene>
    <name evidence="1" type="ORF">EAS64_14035</name>
</gene>